<comment type="catalytic activity">
    <reaction evidence="3 4">
        <text>RX + glutathione = an S-substituted glutathione + a halide anion + H(+)</text>
        <dbReference type="Rhea" id="RHEA:16437"/>
        <dbReference type="ChEBI" id="CHEBI:15378"/>
        <dbReference type="ChEBI" id="CHEBI:16042"/>
        <dbReference type="ChEBI" id="CHEBI:17792"/>
        <dbReference type="ChEBI" id="CHEBI:57925"/>
        <dbReference type="ChEBI" id="CHEBI:90779"/>
        <dbReference type="EC" id="2.5.1.18"/>
    </reaction>
</comment>
<dbReference type="GO" id="GO:0005739">
    <property type="term" value="C:mitochondrion"/>
    <property type="evidence" value="ECO:0007669"/>
    <property type="project" value="TreeGrafter"/>
</dbReference>
<evidence type="ECO:0000256" key="2">
    <source>
        <dbReference type="ARBA" id="ARBA00022679"/>
    </source>
</evidence>
<feature type="active site" description="Nucleophile" evidence="5">
    <location>
        <position position="14"/>
    </location>
</feature>
<comment type="similarity">
    <text evidence="1 4">Belongs to the GST superfamily. Kappa family.</text>
</comment>
<dbReference type="SUPFAM" id="SSF52833">
    <property type="entry name" value="Thioredoxin-like"/>
    <property type="match status" value="1"/>
</dbReference>
<dbReference type="Gene3D" id="3.40.30.10">
    <property type="entry name" value="Glutaredoxin"/>
    <property type="match status" value="1"/>
</dbReference>
<proteinExistence type="inferred from homology"/>
<dbReference type="GO" id="GO:0006749">
    <property type="term" value="P:glutathione metabolic process"/>
    <property type="evidence" value="ECO:0007669"/>
    <property type="project" value="TreeGrafter"/>
</dbReference>
<dbReference type="EC" id="2.5.1.18" evidence="4"/>
<name>A0A261Y2C1_9FUNG</name>
<dbReference type="OrthoDB" id="4664297at2759"/>
<evidence type="ECO:0000256" key="3">
    <source>
        <dbReference type="ARBA" id="ARBA00047960"/>
    </source>
</evidence>
<dbReference type="InterPro" id="IPR001853">
    <property type="entry name" value="DSBA-like_thioredoxin_dom"/>
</dbReference>
<feature type="domain" description="DSBA-like thioredoxin" evidence="6">
    <location>
        <begin position="6"/>
        <end position="204"/>
    </location>
</feature>
<evidence type="ECO:0000256" key="1">
    <source>
        <dbReference type="ARBA" id="ARBA00006494"/>
    </source>
</evidence>
<evidence type="ECO:0000259" key="6">
    <source>
        <dbReference type="Pfam" id="PF01323"/>
    </source>
</evidence>
<gene>
    <name evidence="7" type="ORF">BZG36_01844</name>
</gene>
<keyword evidence="2 4" id="KW-0808">Transferase</keyword>
<sequence>MAKNHITLFYDVVSPFTYMGLECLGKLKTYYNADITLEPFFLGGIMETTGNKPPAAVPNKGAYMKLDLIRYAAITGVPHKHPSMFPAFTLPTQRLLRVIKAQEPDRLHEASLALARAYFVEDRDIGQPAVMVSALEFLGKGRVQQWLDVDCKSPKIKEELVAVTKRAMENGCFGSPWWEVKRGRDGKEDKYFGCDRFEHMAEFLEVPYPGLRAFTEYPKSKL</sequence>
<accession>A0A261Y2C1</accession>
<evidence type="ECO:0000256" key="4">
    <source>
        <dbReference type="PIRNR" id="PIRNR006386"/>
    </source>
</evidence>
<dbReference type="GO" id="GO:0004602">
    <property type="term" value="F:glutathione peroxidase activity"/>
    <property type="evidence" value="ECO:0007669"/>
    <property type="project" value="TreeGrafter"/>
</dbReference>
<dbReference type="Proteomes" id="UP000242875">
    <property type="component" value="Unassembled WGS sequence"/>
</dbReference>
<dbReference type="GO" id="GO:0005777">
    <property type="term" value="C:peroxisome"/>
    <property type="evidence" value="ECO:0007669"/>
    <property type="project" value="TreeGrafter"/>
</dbReference>
<evidence type="ECO:0000256" key="5">
    <source>
        <dbReference type="PIRSR" id="PIRSR006386-1"/>
    </source>
</evidence>
<organism evidence="7 8">
    <name type="scientific">Bifiguratus adelaidae</name>
    <dbReference type="NCBI Taxonomy" id="1938954"/>
    <lineage>
        <taxon>Eukaryota</taxon>
        <taxon>Fungi</taxon>
        <taxon>Fungi incertae sedis</taxon>
        <taxon>Mucoromycota</taxon>
        <taxon>Mucoromycotina</taxon>
        <taxon>Endogonomycetes</taxon>
        <taxon>Endogonales</taxon>
        <taxon>Endogonales incertae sedis</taxon>
        <taxon>Bifiguratus</taxon>
    </lineage>
</organism>
<comment type="caution">
    <text evidence="7">The sequence shown here is derived from an EMBL/GenBank/DDBJ whole genome shotgun (WGS) entry which is preliminary data.</text>
</comment>
<dbReference type="PANTHER" id="PTHR42943:SF2">
    <property type="entry name" value="GLUTATHIONE S-TRANSFERASE KAPPA 1"/>
    <property type="match status" value="1"/>
</dbReference>
<protein>
    <recommendedName>
        <fullName evidence="4">Glutathione S-transferase kappa</fullName>
        <ecNumber evidence="4">2.5.1.18</ecNumber>
    </recommendedName>
</protein>
<dbReference type="InterPro" id="IPR051924">
    <property type="entry name" value="GST_Kappa/NadH"/>
</dbReference>
<reference evidence="7 8" key="1">
    <citation type="journal article" date="2017" name="Mycologia">
        <title>Bifiguratus adelaidae, gen. et sp. nov., a new member of Mucoromycotina in endophytic and soil-dwelling habitats.</title>
        <authorList>
            <person name="Torres-Cruz T.J."/>
            <person name="Billingsley Tobias T.L."/>
            <person name="Almatruk M."/>
            <person name="Hesse C."/>
            <person name="Kuske C.R."/>
            <person name="Desiro A."/>
            <person name="Benucci G.M."/>
            <person name="Bonito G."/>
            <person name="Stajich J.E."/>
            <person name="Dunlap C."/>
            <person name="Arnold A.E."/>
            <person name="Porras-Alfaro A."/>
        </authorList>
    </citation>
    <scope>NUCLEOTIDE SEQUENCE [LARGE SCALE GENOMIC DNA]</scope>
    <source>
        <strain evidence="7 8">AZ0501</strain>
    </source>
</reference>
<dbReference type="Pfam" id="PF01323">
    <property type="entry name" value="DSBA"/>
    <property type="match status" value="1"/>
</dbReference>
<dbReference type="PANTHER" id="PTHR42943">
    <property type="entry name" value="GLUTATHIONE S-TRANSFERASE KAPPA"/>
    <property type="match status" value="1"/>
</dbReference>
<keyword evidence="8" id="KW-1185">Reference proteome</keyword>
<dbReference type="EMBL" id="MVBO01000030">
    <property type="protein sequence ID" value="OZJ04777.1"/>
    <property type="molecule type" value="Genomic_DNA"/>
</dbReference>
<dbReference type="AlphaFoldDB" id="A0A261Y2C1"/>
<dbReference type="InterPro" id="IPR014440">
    <property type="entry name" value="HCCAis_GSTk"/>
</dbReference>
<dbReference type="GO" id="GO:0004364">
    <property type="term" value="F:glutathione transferase activity"/>
    <property type="evidence" value="ECO:0007669"/>
    <property type="project" value="UniProtKB-UniRule"/>
</dbReference>
<evidence type="ECO:0000313" key="7">
    <source>
        <dbReference type="EMBL" id="OZJ04777.1"/>
    </source>
</evidence>
<evidence type="ECO:0000313" key="8">
    <source>
        <dbReference type="Proteomes" id="UP000242875"/>
    </source>
</evidence>
<dbReference type="FunFam" id="3.40.30.10:FF:000096">
    <property type="entry name" value="Glutathione S-transferase kappa"/>
    <property type="match status" value="1"/>
</dbReference>
<dbReference type="PIRSF" id="PIRSF006386">
    <property type="entry name" value="HCCAis_GSTk"/>
    <property type="match status" value="1"/>
</dbReference>
<dbReference type="InterPro" id="IPR036249">
    <property type="entry name" value="Thioredoxin-like_sf"/>
</dbReference>